<feature type="region of interest" description="Disordered" evidence="1">
    <location>
        <begin position="230"/>
        <end position="257"/>
    </location>
</feature>
<reference evidence="2" key="1">
    <citation type="submission" date="2024-07" db="EMBL/GenBank/DDBJ databases">
        <title>Complete genome sequences of cellulolytic bacteria, Kitasatospora sp. CMC57 and Streptomyces sp. CMC78, isolated from Japanese agricultural soil.</title>
        <authorList>
            <person name="Hashimoto T."/>
            <person name="Ito M."/>
            <person name="Iwamoto M."/>
            <person name="Fukahori D."/>
            <person name="Shoda T."/>
            <person name="Sakoda M."/>
            <person name="Morohoshi T."/>
            <person name="Mitsuboshi M."/>
            <person name="Nishizawa T."/>
        </authorList>
    </citation>
    <scope>NUCLEOTIDE SEQUENCE</scope>
    <source>
        <strain evidence="2">CMC57</strain>
        <plasmid evidence="2">pCMC57_01</plasmid>
    </source>
</reference>
<dbReference type="EMBL" id="AP035882">
    <property type="protein sequence ID" value="BFP50086.1"/>
    <property type="molecule type" value="Genomic_DNA"/>
</dbReference>
<feature type="region of interest" description="Disordered" evidence="1">
    <location>
        <begin position="145"/>
        <end position="168"/>
    </location>
</feature>
<sequence>MSTSPSGRDLAREALAQALAHRKKTGGLDATVRQKPKQVRTARRSGGRDPVGLGAALAGLVAERGWQPGAAGGDLLERWPTIAPELAAHVRAEHFDSKLLCLHLRPSSPAFATQLNLFQQQLVQRINTAMGRPTVRSLRILRPTHQSAAPRATEVSAEPVPERGPAPAAPAELSAELTAARAAARAARAKARAEQDARRAALLAPYAHHCPAIREPEEKFVEAVRAREEAEEQARRAAALERRRPGTTTPPRASGAA</sequence>
<proteinExistence type="predicted"/>
<accession>A0AB33K5L5</accession>
<dbReference type="PANTHER" id="PTHR36456">
    <property type="entry name" value="UPF0232 PROTEIN SCO3875"/>
    <property type="match status" value="1"/>
</dbReference>
<evidence type="ECO:0008006" key="3">
    <source>
        <dbReference type="Google" id="ProtNLM"/>
    </source>
</evidence>
<gene>
    <name evidence="2" type="ORF">KCMC57_64540</name>
</gene>
<name>A0AB33K5L5_9ACTN</name>
<keyword evidence="2" id="KW-0614">Plasmid</keyword>
<evidence type="ECO:0000313" key="2">
    <source>
        <dbReference type="EMBL" id="BFP50086.1"/>
    </source>
</evidence>
<geneLocation type="plasmid" evidence="2">
    <name>pCMC57_01</name>
</geneLocation>
<dbReference type="PANTHER" id="PTHR36456:SF1">
    <property type="entry name" value="UPF0232 PROTEIN SCO3875"/>
    <property type="match status" value="1"/>
</dbReference>
<dbReference type="KEGG" id="kic:KCMC57_64540"/>
<dbReference type="AlphaFoldDB" id="A0AB33K5L5"/>
<evidence type="ECO:0000256" key="1">
    <source>
        <dbReference type="SAM" id="MobiDB-lite"/>
    </source>
</evidence>
<protein>
    <recommendedName>
        <fullName evidence="3">DUF721 domain-containing protein</fullName>
    </recommendedName>
</protein>
<organism evidence="2">
    <name type="scientific">Kitasatospora sp. CMC57</name>
    <dbReference type="NCBI Taxonomy" id="3231513"/>
    <lineage>
        <taxon>Bacteria</taxon>
        <taxon>Bacillati</taxon>
        <taxon>Actinomycetota</taxon>
        <taxon>Actinomycetes</taxon>
        <taxon>Kitasatosporales</taxon>
        <taxon>Streptomycetaceae</taxon>
        <taxon>Kitasatospora</taxon>
    </lineage>
</organism>
<feature type="compositionally biased region" description="Basic and acidic residues" evidence="1">
    <location>
        <begin position="230"/>
        <end position="244"/>
    </location>
</feature>
<dbReference type="InterPro" id="IPR007922">
    <property type="entry name" value="DciA-like"/>
</dbReference>
<dbReference type="RefSeq" id="WP_407992324.1">
    <property type="nucleotide sequence ID" value="NZ_AP035882.1"/>
</dbReference>
<feature type="compositionally biased region" description="Low complexity" evidence="1">
    <location>
        <begin position="246"/>
        <end position="257"/>
    </location>
</feature>
<dbReference type="Pfam" id="PF05258">
    <property type="entry name" value="DciA"/>
    <property type="match status" value="1"/>
</dbReference>